<dbReference type="EMBL" id="JBHTLX010000020">
    <property type="protein sequence ID" value="MFD1249186.1"/>
    <property type="molecule type" value="Genomic_DNA"/>
</dbReference>
<dbReference type="SUPFAM" id="SSF110849">
    <property type="entry name" value="ParB/Sulfiredoxin"/>
    <property type="match status" value="1"/>
</dbReference>
<dbReference type="InterPro" id="IPR014956">
    <property type="entry name" value="ParBc_2"/>
</dbReference>
<dbReference type="InterPro" id="IPR036086">
    <property type="entry name" value="ParB/Sulfiredoxin_sf"/>
</dbReference>
<evidence type="ECO:0000256" key="1">
    <source>
        <dbReference type="SAM" id="SignalP"/>
    </source>
</evidence>
<feature type="signal peptide" evidence="1">
    <location>
        <begin position="1"/>
        <end position="36"/>
    </location>
</feature>
<accession>A0ABW3W1J1</accession>
<proteinExistence type="predicted"/>
<protein>
    <submittedName>
        <fullName evidence="2">ParB-like protein</fullName>
    </submittedName>
</protein>
<evidence type="ECO:0000313" key="2">
    <source>
        <dbReference type="EMBL" id="MFD1249186.1"/>
    </source>
</evidence>
<feature type="chain" id="PRO_5047187139" evidence="1">
    <location>
        <begin position="37"/>
        <end position="361"/>
    </location>
</feature>
<dbReference type="Gene3D" id="3.90.1530.10">
    <property type="entry name" value="Conserved hypothetical protein from pyrococcus furiosus pfu- 392566-001, ParB domain"/>
    <property type="match status" value="1"/>
</dbReference>
<keyword evidence="3" id="KW-1185">Reference proteome</keyword>
<dbReference type="InterPro" id="IPR006311">
    <property type="entry name" value="TAT_signal"/>
</dbReference>
<dbReference type="CDD" id="cd16390">
    <property type="entry name" value="ParB_N_Srx_like"/>
    <property type="match status" value="1"/>
</dbReference>
<dbReference type="PROSITE" id="PS51318">
    <property type="entry name" value="TAT"/>
    <property type="match status" value="1"/>
</dbReference>
<dbReference type="RefSeq" id="WP_367921807.1">
    <property type="nucleotide sequence ID" value="NZ_BAABAC010000049.1"/>
</dbReference>
<keyword evidence="1" id="KW-0732">Signal</keyword>
<dbReference type="Gene3D" id="1.10.8.10">
    <property type="entry name" value="DNA helicase RuvA subunit, C-terminal domain"/>
    <property type="match status" value="1"/>
</dbReference>
<gene>
    <name evidence="2" type="ORF">ACFQ3F_15420</name>
</gene>
<dbReference type="Proteomes" id="UP001597229">
    <property type="component" value="Unassembled WGS sequence"/>
</dbReference>
<organism evidence="2 3">
    <name type="scientific">Nocardioides ginsengisoli</name>
    <dbReference type="NCBI Taxonomy" id="363868"/>
    <lineage>
        <taxon>Bacteria</taxon>
        <taxon>Bacillati</taxon>
        <taxon>Actinomycetota</taxon>
        <taxon>Actinomycetes</taxon>
        <taxon>Propionibacteriales</taxon>
        <taxon>Nocardioidaceae</taxon>
        <taxon>Nocardioides</taxon>
    </lineage>
</organism>
<evidence type="ECO:0000313" key="3">
    <source>
        <dbReference type="Proteomes" id="UP001597229"/>
    </source>
</evidence>
<sequence length="361" mass="38908">MALRTLSPRRRLAGLLTAVAALGAVVAAPSAPSATAAPGSPGERPSFCGHDNRSTPYAGYLCAQEGDLLDVRIGDVHPTQPSLGYDEVYYKLGRYTLGKDAINKRFADWCEADGRLDAVAAQPDARLDDPSSFTCALPRGGETAASIAAMKTVVIGPGGEPFLTDGHHTLTAFDETPDGGPNLHVRVRVQANFSTLTRKDFWAQMIAHKWTYLLDPQGDPVKVDQLPTSVGLSSFQNDKYRSLLYFGRDIGYAQNGLPFQEFYWGDWIRDTRPAGLTSWSNTDPAGYLAAVKASTQAMTALPKSTVVDSGFTAAQLGALDSWNAGKAENKGEFDKLSKPYSDAKPGKIAYALEYKRVHGLD</sequence>
<comment type="caution">
    <text evidence="2">The sequence shown here is derived from an EMBL/GenBank/DDBJ whole genome shotgun (WGS) entry which is preliminary data.</text>
</comment>
<dbReference type="Pfam" id="PF08857">
    <property type="entry name" value="ParBc_2"/>
    <property type="match status" value="1"/>
</dbReference>
<reference evidence="3" key="1">
    <citation type="journal article" date="2019" name="Int. J. Syst. Evol. Microbiol.">
        <title>The Global Catalogue of Microorganisms (GCM) 10K type strain sequencing project: providing services to taxonomists for standard genome sequencing and annotation.</title>
        <authorList>
            <consortium name="The Broad Institute Genomics Platform"/>
            <consortium name="The Broad Institute Genome Sequencing Center for Infectious Disease"/>
            <person name="Wu L."/>
            <person name="Ma J."/>
        </authorList>
    </citation>
    <scope>NUCLEOTIDE SEQUENCE [LARGE SCALE GENOMIC DNA]</scope>
    <source>
        <strain evidence="3">CCUG 52478</strain>
    </source>
</reference>
<name>A0ABW3W1J1_9ACTN</name>